<name>A0A0E9RUN0_ANGAN</name>
<protein>
    <submittedName>
        <fullName evidence="1">Uncharacterized protein</fullName>
    </submittedName>
</protein>
<accession>A0A0E9RUN0</accession>
<sequence length="28" mass="3166">MYIRSLKTEDSNTLIKDKGGHDIVRTSS</sequence>
<dbReference type="AlphaFoldDB" id="A0A0E9RUN0"/>
<reference evidence="1" key="2">
    <citation type="journal article" date="2015" name="Fish Shellfish Immunol.">
        <title>Early steps in the European eel (Anguilla anguilla)-Vibrio vulnificus interaction in the gills: Role of the RtxA13 toxin.</title>
        <authorList>
            <person name="Callol A."/>
            <person name="Pajuelo D."/>
            <person name="Ebbesson L."/>
            <person name="Teles M."/>
            <person name="MacKenzie S."/>
            <person name="Amaro C."/>
        </authorList>
    </citation>
    <scope>NUCLEOTIDE SEQUENCE</scope>
</reference>
<evidence type="ECO:0000313" key="1">
    <source>
        <dbReference type="EMBL" id="JAH31973.1"/>
    </source>
</evidence>
<reference evidence="1" key="1">
    <citation type="submission" date="2014-11" db="EMBL/GenBank/DDBJ databases">
        <authorList>
            <person name="Amaro Gonzalez C."/>
        </authorList>
    </citation>
    <scope>NUCLEOTIDE SEQUENCE</scope>
</reference>
<proteinExistence type="predicted"/>
<organism evidence="1">
    <name type="scientific">Anguilla anguilla</name>
    <name type="common">European freshwater eel</name>
    <name type="synonym">Muraena anguilla</name>
    <dbReference type="NCBI Taxonomy" id="7936"/>
    <lineage>
        <taxon>Eukaryota</taxon>
        <taxon>Metazoa</taxon>
        <taxon>Chordata</taxon>
        <taxon>Craniata</taxon>
        <taxon>Vertebrata</taxon>
        <taxon>Euteleostomi</taxon>
        <taxon>Actinopterygii</taxon>
        <taxon>Neopterygii</taxon>
        <taxon>Teleostei</taxon>
        <taxon>Anguilliformes</taxon>
        <taxon>Anguillidae</taxon>
        <taxon>Anguilla</taxon>
    </lineage>
</organism>
<dbReference type="EMBL" id="GBXM01076604">
    <property type="protein sequence ID" value="JAH31973.1"/>
    <property type="molecule type" value="Transcribed_RNA"/>
</dbReference>